<organism evidence="1 2">
    <name type="scientific">Brassica oleracea var. oleracea</name>
    <dbReference type="NCBI Taxonomy" id="109376"/>
    <lineage>
        <taxon>Eukaryota</taxon>
        <taxon>Viridiplantae</taxon>
        <taxon>Streptophyta</taxon>
        <taxon>Embryophyta</taxon>
        <taxon>Tracheophyta</taxon>
        <taxon>Spermatophyta</taxon>
        <taxon>Magnoliopsida</taxon>
        <taxon>eudicotyledons</taxon>
        <taxon>Gunneridae</taxon>
        <taxon>Pentapetalae</taxon>
        <taxon>rosids</taxon>
        <taxon>malvids</taxon>
        <taxon>Brassicales</taxon>
        <taxon>Brassicaceae</taxon>
        <taxon>Brassiceae</taxon>
        <taxon>Brassica</taxon>
    </lineage>
</organism>
<dbReference type="PANTHER" id="PTHR10739">
    <property type="entry name" value="CYTIDYLYLTRANSFERASE"/>
    <property type="match status" value="1"/>
</dbReference>
<sequence>MNARTTVRSSPTIPSSASISSSSSVTLLRIKGIAFFCSVFSRIPSLRSSLIELIHDDLEAYQLRSSRISRTSLRLLLTPLILRPRRRPSENMINVTTDLPSTAVALPGSTANESSPPTDRPIRVYVDGVYDLFPFGHARSLSDWPRNRFQTLTFLWDVATMKRHISTKGRTVMTAEERYESLRHCK</sequence>
<dbReference type="Gramene" id="Bo5g015080.1">
    <property type="protein sequence ID" value="Bo5g015080.1"/>
    <property type="gene ID" value="Bo5g015080"/>
</dbReference>
<dbReference type="PANTHER" id="PTHR10739:SF56">
    <property type="entry name" value="CHOLINE-PHOSPHATE CYTIDYLYLTRANSFERASE 1"/>
    <property type="match status" value="1"/>
</dbReference>
<dbReference type="InterPro" id="IPR045049">
    <property type="entry name" value="Pcy1-like"/>
</dbReference>
<evidence type="ECO:0000313" key="2">
    <source>
        <dbReference type="Proteomes" id="UP000032141"/>
    </source>
</evidence>
<evidence type="ECO:0000313" key="1">
    <source>
        <dbReference type="EnsemblPlants" id="Bo5g015080.1"/>
    </source>
</evidence>
<proteinExistence type="predicted"/>
<dbReference type="Proteomes" id="UP000032141">
    <property type="component" value="Chromosome C5"/>
</dbReference>
<name>A0A0D3C9E3_BRAOL</name>
<dbReference type="HOGENOM" id="CLU_1456399_0_0_1"/>
<dbReference type="STRING" id="109376.A0A0D3C9E3"/>
<dbReference type="GO" id="GO:0004105">
    <property type="term" value="F:choline-phosphate cytidylyltransferase activity"/>
    <property type="evidence" value="ECO:0007669"/>
    <property type="project" value="InterPro"/>
</dbReference>
<dbReference type="eggNOG" id="KOG2804">
    <property type="taxonomic scope" value="Eukaryota"/>
</dbReference>
<evidence type="ECO:0008006" key="3">
    <source>
        <dbReference type="Google" id="ProtNLM"/>
    </source>
</evidence>
<dbReference type="EnsemblPlants" id="Bo5g015080.1">
    <property type="protein sequence ID" value="Bo5g015080.1"/>
    <property type="gene ID" value="Bo5g015080"/>
</dbReference>
<accession>A0A0D3C9E3</accession>
<protein>
    <recommendedName>
        <fullName evidence="3">Cytidyltransferase-like domain-containing protein</fullName>
    </recommendedName>
</protein>
<dbReference type="Gene3D" id="3.40.50.620">
    <property type="entry name" value="HUPs"/>
    <property type="match status" value="1"/>
</dbReference>
<dbReference type="AlphaFoldDB" id="A0A0D3C9E3"/>
<reference evidence="1 2" key="1">
    <citation type="journal article" date="2014" name="Genome Biol.">
        <title>Transcriptome and methylome profiling reveals relics of genome dominance in the mesopolyploid Brassica oleracea.</title>
        <authorList>
            <person name="Parkin I.A."/>
            <person name="Koh C."/>
            <person name="Tang H."/>
            <person name="Robinson S.J."/>
            <person name="Kagale S."/>
            <person name="Clarke W.E."/>
            <person name="Town C.D."/>
            <person name="Nixon J."/>
            <person name="Krishnakumar V."/>
            <person name="Bidwell S.L."/>
            <person name="Denoeud F."/>
            <person name="Belcram H."/>
            <person name="Links M.G."/>
            <person name="Just J."/>
            <person name="Clarke C."/>
            <person name="Bender T."/>
            <person name="Huebert T."/>
            <person name="Mason A.S."/>
            <person name="Pires J.C."/>
            <person name="Barker G."/>
            <person name="Moore J."/>
            <person name="Walley P.G."/>
            <person name="Manoli S."/>
            <person name="Batley J."/>
            <person name="Edwards D."/>
            <person name="Nelson M.N."/>
            <person name="Wang X."/>
            <person name="Paterson A.H."/>
            <person name="King G."/>
            <person name="Bancroft I."/>
            <person name="Chalhoub B."/>
            <person name="Sharpe A.G."/>
        </authorList>
    </citation>
    <scope>NUCLEOTIDE SEQUENCE</scope>
    <source>
        <strain evidence="1 2">cv. TO1000</strain>
    </source>
</reference>
<dbReference type="GO" id="GO:0031210">
    <property type="term" value="F:phosphatidylcholine binding"/>
    <property type="evidence" value="ECO:0007669"/>
    <property type="project" value="TreeGrafter"/>
</dbReference>
<dbReference type="InterPro" id="IPR014729">
    <property type="entry name" value="Rossmann-like_a/b/a_fold"/>
</dbReference>
<reference evidence="1" key="2">
    <citation type="submission" date="2015-03" db="UniProtKB">
        <authorList>
            <consortium name="EnsemblPlants"/>
        </authorList>
    </citation>
    <scope>IDENTIFICATION</scope>
</reference>
<keyword evidence="2" id="KW-1185">Reference proteome</keyword>